<sequence>MGGCWLILNVDVLFPVSRPTKTHSNNNQGISILISEYLLSDRLRLNPVLLLPFGPIGTNIALDSTSLRIWPTRQLNWFVMTSTLSNGCKTQFLLFTGLLIANFLLPDQSLLNDNQKIPSSNQTINPQVFNLIRMARIHNKRNHNKSRRLAKYGYKTKKRVEEHAAFQKKIIGLPKTPDRLHNSIRWQRVKFVPLNLYPSIPLDDKGHPNRPPTPEEIKAANNTVSGSFFLLRSGRVVVRDPVDKTSLIAIIEFTPWEELTDNDKADLNFLSTFLHRSKEFINPVSSSKRSWGGRMWAIGWRKSQDFMQIVGRYIKQFTSEKSQAYDAHFQQSRRAGQVIAHYFKQLGLVPFFRNQNFMKKYNLPSFDSLSFGQKPTNTDCSPHITFTTNGFFNSPHIDKKDVSEFSFGLFLPTFSKTGALAPPNSGYDVTSGHFVFLDHKIGINFD</sequence>
<organism evidence="2 3">
    <name type="scientific">Puccinia graminis f. sp. tritici</name>
    <dbReference type="NCBI Taxonomy" id="56615"/>
    <lineage>
        <taxon>Eukaryota</taxon>
        <taxon>Fungi</taxon>
        <taxon>Dikarya</taxon>
        <taxon>Basidiomycota</taxon>
        <taxon>Pucciniomycotina</taxon>
        <taxon>Pucciniomycetes</taxon>
        <taxon>Pucciniales</taxon>
        <taxon>Pucciniaceae</taxon>
        <taxon>Puccinia</taxon>
    </lineage>
</organism>
<proteinExistence type="predicted"/>
<evidence type="ECO:0000313" key="3">
    <source>
        <dbReference type="Proteomes" id="UP000324748"/>
    </source>
</evidence>
<dbReference type="Pfam" id="PF20515">
    <property type="entry name" value="2OG-FeII_Oxy_6"/>
    <property type="match status" value="1"/>
</dbReference>
<dbReference type="InterPro" id="IPR046798">
    <property type="entry name" value="2OG-FeII_Oxy_6"/>
</dbReference>
<dbReference type="EMBL" id="VSWC01000144">
    <property type="protein sequence ID" value="KAA1077391.1"/>
    <property type="molecule type" value="Genomic_DNA"/>
</dbReference>
<evidence type="ECO:0000259" key="1">
    <source>
        <dbReference type="Pfam" id="PF20515"/>
    </source>
</evidence>
<gene>
    <name evidence="2" type="ORF">PGT21_005659</name>
</gene>
<comment type="caution">
    <text evidence="2">The sequence shown here is derived from an EMBL/GenBank/DDBJ whole genome shotgun (WGS) entry which is preliminary data.</text>
</comment>
<dbReference type="Proteomes" id="UP000324748">
    <property type="component" value="Unassembled WGS sequence"/>
</dbReference>
<feature type="domain" description="Tet-like 2OG-Fe(II) oxygenase" evidence="1">
    <location>
        <begin position="261"/>
        <end position="446"/>
    </location>
</feature>
<name>A0A5B0MKY2_PUCGR</name>
<dbReference type="AlphaFoldDB" id="A0A5B0MKY2"/>
<dbReference type="OrthoDB" id="2505311at2759"/>
<reference evidence="2 3" key="1">
    <citation type="submission" date="2019-05" db="EMBL/GenBank/DDBJ databases">
        <title>Emergence of the Ug99 lineage of the wheat stem rust pathogen through somatic hybridization.</title>
        <authorList>
            <person name="Li F."/>
            <person name="Upadhyaya N.M."/>
            <person name="Sperschneider J."/>
            <person name="Matny O."/>
            <person name="Nguyen-Phuc H."/>
            <person name="Mago R."/>
            <person name="Raley C."/>
            <person name="Miller M.E."/>
            <person name="Silverstein K.A.T."/>
            <person name="Henningsen E."/>
            <person name="Hirsch C.D."/>
            <person name="Visser B."/>
            <person name="Pretorius Z.A."/>
            <person name="Steffenson B.J."/>
            <person name="Schwessinger B."/>
            <person name="Dodds P.N."/>
            <person name="Figueroa M."/>
        </authorList>
    </citation>
    <scope>NUCLEOTIDE SEQUENCE [LARGE SCALE GENOMIC DNA]</scope>
    <source>
        <strain evidence="2">21-0</strain>
    </source>
</reference>
<protein>
    <recommendedName>
        <fullName evidence="1">Tet-like 2OG-Fe(II) oxygenase domain-containing protein</fullName>
    </recommendedName>
</protein>
<accession>A0A5B0MKY2</accession>
<evidence type="ECO:0000313" key="2">
    <source>
        <dbReference type="EMBL" id="KAA1077391.1"/>
    </source>
</evidence>
<keyword evidence="3" id="KW-1185">Reference proteome</keyword>